<evidence type="ECO:0000313" key="1">
    <source>
        <dbReference type="EMBL" id="KAL0923450.1"/>
    </source>
</evidence>
<dbReference type="SUPFAM" id="SSF48403">
    <property type="entry name" value="Ankyrin repeat"/>
    <property type="match status" value="1"/>
</dbReference>
<dbReference type="Proteomes" id="UP001552299">
    <property type="component" value="Unassembled WGS sequence"/>
</dbReference>
<accession>A0ABD0VFH0</accession>
<comment type="caution">
    <text evidence="1">The sequence shown here is derived from an EMBL/GenBank/DDBJ whole genome shotgun (WGS) entry which is preliminary data.</text>
</comment>
<dbReference type="InterPro" id="IPR036770">
    <property type="entry name" value="Ankyrin_rpt-contain_sf"/>
</dbReference>
<dbReference type="PANTHER" id="PTHR24121:SF16">
    <property type="entry name" value="NON-SPECIFIC SERINE_THREONINE PROTEIN KINASE"/>
    <property type="match status" value="1"/>
</dbReference>
<dbReference type="PANTHER" id="PTHR24121">
    <property type="entry name" value="NO MECHANORECEPTOR POTENTIAL C, ISOFORM D-RELATED"/>
    <property type="match status" value="1"/>
</dbReference>
<dbReference type="AlphaFoldDB" id="A0ABD0VFH0"/>
<dbReference type="InterPro" id="IPR002110">
    <property type="entry name" value="Ankyrin_rpt"/>
</dbReference>
<reference evidence="1 2" key="1">
    <citation type="journal article" date="2024" name="Plant Biotechnol. J.">
        <title>Dendrobium thyrsiflorum genome and its molecular insights into genes involved in important horticultural traits.</title>
        <authorList>
            <person name="Chen B."/>
            <person name="Wang J.Y."/>
            <person name="Zheng P.J."/>
            <person name="Li K.L."/>
            <person name="Liang Y.M."/>
            <person name="Chen X.F."/>
            <person name="Zhang C."/>
            <person name="Zhao X."/>
            <person name="He X."/>
            <person name="Zhang G.Q."/>
            <person name="Liu Z.J."/>
            <person name="Xu Q."/>
        </authorList>
    </citation>
    <scope>NUCLEOTIDE SEQUENCE [LARGE SCALE GENOMIC DNA]</scope>
    <source>
        <strain evidence="1">GZMU011</strain>
    </source>
</reference>
<name>A0ABD0VFH0_DENTH</name>
<dbReference type="EMBL" id="JANQDX010000006">
    <property type="protein sequence ID" value="KAL0923450.1"/>
    <property type="molecule type" value="Genomic_DNA"/>
</dbReference>
<protein>
    <submittedName>
        <fullName evidence="1">Uncharacterized protein</fullName>
    </submittedName>
</protein>
<dbReference type="Pfam" id="PF12796">
    <property type="entry name" value="Ank_2"/>
    <property type="match status" value="1"/>
</dbReference>
<evidence type="ECO:0000313" key="2">
    <source>
        <dbReference type="Proteomes" id="UP001552299"/>
    </source>
</evidence>
<keyword evidence="2" id="KW-1185">Reference proteome</keyword>
<proteinExistence type="predicted"/>
<dbReference type="Gene3D" id="1.25.40.20">
    <property type="entry name" value="Ankyrin repeat-containing domain"/>
    <property type="match status" value="1"/>
</dbReference>
<organism evidence="1 2">
    <name type="scientific">Dendrobium thyrsiflorum</name>
    <name type="common">Pinecone-like raceme dendrobium</name>
    <name type="synonym">Orchid</name>
    <dbReference type="NCBI Taxonomy" id="117978"/>
    <lineage>
        <taxon>Eukaryota</taxon>
        <taxon>Viridiplantae</taxon>
        <taxon>Streptophyta</taxon>
        <taxon>Embryophyta</taxon>
        <taxon>Tracheophyta</taxon>
        <taxon>Spermatophyta</taxon>
        <taxon>Magnoliopsida</taxon>
        <taxon>Liliopsida</taxon>
        <taxon>Asparagales</taxon>
        <taxon>Orchidaceae</taxon>
        <taxon>Epidendroideae</taxon>
        <taxon>Malaxideae</taxon>
        <taxon>Dendrobiinae</taxon>
        <taxon>Dendrobium</taxon>
    </lineage>
</organism>
<sequence>MGDPFALVEPIPSFCRMESFMRTYQDFDHAIRRDDELYLRRHLNKLAEKKAEILSRSQKLEERYYAMELEKHYYAVNLSGDPLLSVLISYEKTELAKKLLRYMDDESLLEANLQGNTALHVAAAVGDKVIEIAKYLIYKNELLLEMRNENNETPLLRAALYGQRKFFWMLYNFDKDGSLIENNKDGASVLHYAIMGNAPREFPS</sequence>
<gene>
    <name evidence="1" type="ORF">M5K25_007507</name>
</gene>